<dbReference type="Pfam" id="PF07883">
    <property type="entry name" value="Cupin_2"/>
    <property type="match status" value="1"/>
</dbReference>
<feature type="chain" id="PRO_5014170438" description="Cupin type-1 domain-containing protein" evidence="1">
    <location>
        <begin position="25"/>
        <end position="163"/>
    </location>
</feature>
<dbReference type="InterPro" id="IPR014710">
    <property type="entry name" value="RmlC-like_jellyroll"/>
</dbReference>
<evidence type="ECO:0000313" key="4">
    <source>
        <dbReference type="Proteomes" id="UP000236173"/>
    </source>
</evidence>
<protein>
    <recommendedName>
        <fullName evidence="2">Cupin type-1 domain-containing protein</fullName>
    </recommendedName>
</protein>
<evidence type="ECO:0000256" key="1">
    <source>
        <dbReference type="SAM" id="SignalP"/>
    </source>
</evidence>
<evidence type="ECO:0000259" key="2">
    <source>
        <dbReference type="SMART" id="SM00835"/>
    </source>
</evidence>
<dbReference type="InterPro" id="IPR006045">
    <property type="entry name" value="Cupin_1"/>
</dbReference>
<name>A0A2H5XEA3_9BACT</name>
<evidence type="ECO:0000313" key="3">
    <source>
        <dbReference type="EMBL" id="GBC99518.1"/>
    </source>
</evidence>
<dbReference type="SMART" id="SM00835">
    <property type="entry name" value="Cupin_1"/>
    <property type="match status" value="1"/>
</dbReference>
<proteinExistence type="predicted"/>
<dbReference type="InterPro" id="IPR052538">
    <property type="entry name" value="Flavonoid_dioxygenase-like"/>
</dbReference>
<organism evidence="3 4">
    <name type="scientific">Candidatus Fervidibacter japonicus</name>
    <dbReference type="NCBI Taxonomy" id="2035412"/>
    <lineage>
        <taxon>Bacteria</taxon>
        <taxon>Candidatus Fervidibacterota</taxon>
        <taxon>Candidatus Fervidibacter</taxon>
    </lineage>
</organism>
<keyword evidence="1" id="KW-0732">Signal</keyword>
<dbReference type="PANTHER" id="PTHR43346:SF1">
    <property type="entry name" value="QUERCETIN 2,3-DIOXYGENASE-RELATED"/>
    <property type="match status" value="1"/>
</dbReference>
<dbReference type="EMBL" id="BEHT01000029">
    <property type="protein sequence ID" value="GBC99518.1"/>
    <property type="molecule type" value="Genomic_DNA"/>
</dbReference>
<reference evidence="4" key="1">
    <citation type="submission" date="2017-09" db="EMBL/GenBank/DDBJ databases">
        <title>Metaegenomics of thermophilic ammonia-oxidizing enrichment culture.</title>
        <authorList>
            <person name="Kato S."/>
            <person name="Suzuki K."/>
        </authorList>
    </citation>
    <scope>NUCLEOTIDE SEQUENCE [LARGE SCALE GENOMIC DNA]</scope>
</reference>
<dbReference type="Proteomes" id="UP000236173">
    <property type="component" value="Unassembled WGS sequence"/>
</dbReference>
<accession>A0A2H5XEA3</accession>
<comment type="caution">
    <text evidence="3">The sequence shown here is derived from an EMBL/GenBank/DDBJ whole genome shotgun (WGS) entry which is preliminary data.</text>
</comment>
<dbReference type="SUPFAM" id="SSF51182">
    <property type="entry name" value="RmlC-like cupins"/>
    <property type="match status" value="1"/>
</dbReference>
<feature type="domain" description="Cupin type-1" evidence="2">
    <location>
        <begin position="66"/>
        <end position="157"/>
    </location>
</feature>
<gene>
    <name evidence="3" type="ORF">HRbin17_02043</name>
</gene>
<sequence length="163" mass="17223">MRRAQTVAVSAALCVGIVAGAVLSQRSAPSNDAARVWLALPSQTTLATGTEIAARLQVPDGQGIARSLLGQTEHATLMAVAVRTQELPHRHAKSDLLVIVLRGQGKMTVGDRTETVRVGDIVFVPKGVPHFFTNTDRAPSVALVLFTPPFQPGDTVPVNDKGK</sequence>
<dbReference type="InterPro" id="IPR013096">
    <property type="entry name" value="Cupin_2"/>
</dbReference>
<feature type="signal peptide" evidence="1">
    <location>
        <begin position="1"/>
        <end position="24"/>
    </location>
</feature>
<dbReference type="Gene3D" id="2.60.120.10">
    <property type="entry name" value="Jelly Rolls"/>
    <property type="match status" value="1"/>
</dbReference>
<dbReference type="AlphaFoldDB" id="A0A2H5XEA3"/>
<dbReference type="InterPro" id="IPR011051">
    <property type="entry name" value="RmlC_Cupin_sf"/>
</dbReference>
<dbReference type="PANTHER" id="PTHR43346">
    <property type="entry name" value="LIGAND BINDING DOMAIN PROTEIN, PUTATIVE (AFU_ORTHOLOGUE AFUA_6G14370)-RELATED"/>
    <property type="match status" value="1"/>
</dbReference>